<name>A0ABS5VZ23_9SPHN</name>
<proteinExistence type="predicted"/>
<keyword evidence="2" id="KW-1185">Reference proteome</keyword>
<sequence length="169" mass="18315">MVTQQYEALRERFGFDDWKGTNRLEQDLELHDVALPWDLIPGLDAGRVRLIDPGDGTRLLRASWTPPDKPDALLLLDIRECPSREAAHEVLLELLGNMQAPEVHQLQDAPGDVAFSYAAAVALTFARGNLAVSIANGGSGKAPVEPIARKIDDWIVRSGSGSPLPANSA</sequence>
<accession>A0ABS5VZ23</accession>
<protein>
    <submittedName>
        <fullName evidence="1">Uncharacterized protein</fullName>
    </submittedName>
</protein>
<evidence type="ECO:0000313" key="2">
    <source>
        <dbReference type="Proteomes" id="UP000811255"/>
    </source>
</evidence>
<dbReference type="EMBL" id="JAHFVK010000001">
    <property type="protein sequence ID" value="MBT2132768.1"/>
    <property type="molecule type" value="Genomic_DNA"/>
</dbReference>
<organism evidence="1 2">
    <name type="scientific">Croceibacterium selenioxidans</name>
    <dbReference type="NCBI Taxonomy" id="2838833"/>
    <lineage>
        <taxon>Bacteria</taxon>
        <taxon>Pseudomonadati</taxon>
        <taxon>Pseudomonadota</taxon>
        <taxon>Alphaproteobacteria</taxon>
        <taxon>Sphingomonadales</taxon>
        <taxon>Erythrobacteraceae</taxon>
        <taxon>Croceibacterium</taxon>
    </lineage>
</organism>
<comment type="caution">
    <text evidence="1">The sequence shown here is derived from an EMBL/GenBank/DDBJ whole genome shotgun (WGS) entry which is preliminary data.</text>
</comment>
<dbReference type="RefSeq" id="WP_214533855.1">
    <property type="nucleotide sequence ID" value="NZ_JAHFVK010000001.1"/>
</dbReference>
<evidence type="ECO:0000313" key="1">
    <source>
        <dbReference type="EMBL" id="MBT2132768.1"/>
    </source>
</evidence>
<dbReference type="Proteomes" id="UP000811255">
    <property type="component" value="Unassembled WGS sequence"/>
</dbReference>
<gene>
    <name evidence="1" type="ORF">KK137_00345</name>
</gene>
<reference evidence="1 2" key="1">
    <citation type="submission" date="2021-05" db="EMBL/GenBank/DDBJ databases">
        <title>Croceibacterium sp. LX-88 genome sequence.</title>
        <authorList>
            <person name="Luo X."/>
        </authorList>
    </citation>
    <scope>NUCLEOTIDE SEQUENCE [LARGE SCALE GENOMIC DNA]</scope>
    <source>
        <strain evidence="1 2">LX-88</strain>
    </source>
</reference>